<keyword evidence="3" id="KW-1185">Reference proteome</keyword>
<evidence type="ECO:0000256" key="1">
    <source>
        <dbReference type="PROSITE-ProRule" id="PRU01005"/>
    </source>
</evidence>
<comment type="caution">
    <text evidence="1">Lacks conserved residue(s) required for the propagation of feature annotation.</text>
</comment>
<organism evidence="3 4">
    <name type="scientific">Syphacia muris</name>
    <dbReference type="NCBI Taxonomy" id="451379"/>
    <lineage>
        <taxon>Eukaryota</taxon>
        <taxon>Metazoa</taxon>
        <taxon>Ecdysozoa</taxon>
        <taxon>Nematoda</taxon>
        <taxon>Chromadorea</taxon>
        <taxon>Rhabditida</taxon>
        <taxon>Spirurina</taxon>
        <taxon>Oxyuridomorpha</taxon>
        <taxon>Oxyuroidea</taxon>
        <taxon>Oxyuridae</taxon>
        <taxon>Syphacia</taxon>
    </lineage>
</organism>
<name>A0A0N5AES5_9BILA</name>
<evidence type="ECO:0000313" key="3">
    <source>
        <dbReference type="Proteomes" id="UP000046393"/>
    </source>
</evidence>
<dbReference type="AlphaFoldDB" id="A0A0N5AES5"/>
<accession>A0A0N5AES5</accession>
<feature type="domain" description="ShKT" evidence="2">
    <location>
        <begin position="43"/>
        <end position="76"/>
    </location>
</feature>
<evidence type="ECO:0000313" key="4">
    <source>
        <dbReference type="WBParaSite" id="SMUV_0000274601-mRNA-1"/>
    </source>
</evidence>
<protein>
    <submittedName>
        <fullName evidence="4">ShKT domain-containing protein</fullName>
    </submittedName>
</protein>
<dbReference type="Pfam" id="PF01549">
    <property type="entry name" value="ShK"/>
    <property type="match status" value="3"/>
</dbReference>
<dbReference type="InterPro" id="IPR003582">
    <property type="entry name" value="ShKT_dom"/>
</dbReference>
<reference evidence="4" key="1">
    <citation type="submission" date="2017-02" db="UniProtKB">
        <authorList>
            <consortium name="WormBaseParasite"/>
        </authorList>
    </citation>
    <scope>IDENTIFICATION</scope>
</reference>
<dbReference type="PROSITE" id="PS51670">
    <property type="entry name" value="SHKT"/>
    <property type="match status" value="1"/>
</dbReference>
<dbReference type="WBParaSite" id="SMUV_0000274601-mRNA-1">
    <property type="protein sequence ID" value="SMUV_0000274601-mRNA-1"/>
    <property type="gene ID" value="SMUV_0000274601"/>
</dbReference>
<evidence type="ECO:0000259" key="2">
    <source>
        <dbReference type="PROSITE" id="PS51670"/>
    </source>
</evidence>
<proteinExistence type="predicted"/>
<dbReference type="Proteomes" id="UP000046393">
    <property type="component" value="Unplaced"/>
</dbReference>
<sequence>MDCTAAKCYDVENECKDDAHVCSSMSFNGAITRVRCQKSCNLCHCSNFARNCLALLSKCQTSRRVRERCQLTCNTCNTECVDVETAEDDAYNCIRHSDKCEISALFRKRCARTCGLC</sequence>